<gene>
    <name evidence="1" type="ORF">MNBD_ALPHA01-934</name>
</gene>
<protein>
    <recommendedName>
        <fullName evidence="2">Cell division protein FtsL</fullName>
    </recommendedName>
</protein>
<evidence type="ECO:0000313" key="1">
    <source>
        <dbReference type="EMBL" id="VAW00825.1"/>
    </source>
</evidence>
<reference evidence="1" key="1">
    <citation type="submission" date="2018-06" db="EMBL/GenBank/DDBJ databases">
        <authorList>
            <person name="Zhirakovskaya E."/>
        </authorList>
    </citation>
    <scope>NUCLEOTIDE SEQUENCE</scope>
</reference>
<name>A0A3B0S3I9_9ZZZZ</name>
<sequence>MIKVVVGFFVMMVMISAGTVYSLKETTERLESRAQQLSALILKDRAAIKVLRAEMAYLAQPERLQKLSERFLALGPSGSDQMADNVNSIANRGDFGRNDSGRDNLKLVSFPVDEFPLLLPQEKPEFQKDKFNHQVVLATYPPKGTAEKKNIRTEIKQTSFYKRISLKIGESE</sequence>
<proteinExistence type="predicted"/>
<dbReference type="EMBL" id="UOEJ01000138">
    <property type="protein sequence ID" value="VAW00825.1"/>
    <property type="molecule type" value="Genomic_DNA"/>
</dbReference>
<organism evidence="1">
    <name type="scientific">hydrothermal vent metagenome</name>
    <dbReference type="NCBI Taxonomy" id="652676"/>
    <lineage>
        <taxon>unclassified sequences</taxon>
        <taxon>metagenomes</taxon>
        <taxon>ecological metagenomes</taxon>
    </lineage>
</organism>
<dbReference type="AlphaFoldDB" id="A0A3B0S3I9"/>
<accession>A0A3B0S3I9</accession>
<evidence type="ECO:0008006" key="2">
    <source>
        <dbReference type="Google" id="ProtNLM"/>
    </source>
</evidence>